<accession>A0A9X4H0B2</accession>
<sequence length="244" mass="27698">MGKACDLCGDRGIILQGEVAVPCSCGKQKAMARLFKNSRLPQKLLNCSLANFNFKYYARDCLDKSKGISYYELAQLAYQAAKKFIAKFLQDPHTDGLMFAGQVGSGKTFLACSIANALLRKGKIALFVVVPDLLDQIRSTYDIARYSSDYTEFDLVETARQVPLLILDDLGAHNYTEWSRNKIYSIINYRLNHCLPIIVTTNITPEDLEEYLGERTTSRLLEMCKPYRLLVDIDIRAVQRKERD</sequence>
<dbReference type="InterPro" id="IPR003593">
    <property type="entry name" value="AAA+_ATPase"/>
</dbReference>
<keyword evidence="3" id="KW-1185">Reference proteome</keyword>
<dbReference type="PANTHER" id="PTHR30050:SF4">
    <property type="entry name" value="ATP-BINDING PROTEIN RV3427C IN INSERTION SEQUENCE-RELATED"/>
    <property type="match status" value="1"/>
</dbReference>
<organism evidence="2 3">
    <name type="scientific">Pelotomaculum isophthalicicum JI</name>
    <dbReference type="NCBI Taxonomy" id="947010"/>
    <lineage>
        <taxon>Bacteria</taxon>
        <taxon>Bacillati</taxon>
        <taxon>Bacillota</taxon>
        <taxon>Clostridia</taxon>
        <taxon>Eubacteriales</taxon>
        <taxon>Desulfotomaculaceae</taxon>
        <taxon>Pelotomaculum</taxon>
    </lineage>
</organism>
<reference evidence="2" key="1">
    <citation type="submission" date="2022-02" db="EMBL/GenBank/DDBJ databases">
        <authorList>
            <person name="Leng L."/>
        </authorList>
    </citation>
    <scope>NUCLEOTIDE SEQUENCE</scope>
    <source>
        <strain evidence="2">JI</strain>
    </source>
</reference>
<keyword evidence="2" id="KW-0547">Nucleotide-binding</keyword>
<dbReference type="GO" id="GO:0006260">
    <property type="term" value="P:DNA replication"/>
    <property type="evidence" value="ECO:0007669"/>
    <property type="project" value="TreeGrafter"/>
</dbReference>
<dbReference type="InterPro" id="IPR027417">
    <property type="entry name" value="P-loop_NTPase"/>
</dbReference>
<dbReference type="CDD" id="cd00009">
    <property type="entry name" value="AAA"/>
    <property type="match status" value="1"/>
</dbReference>
<dbReference type="AlphaFoldDB" id="A0A9X4H0B2"/>
<dbReference type="SMART" id="SM00382">
    <property type="entry name" value="AAA"/>
    <property type="match status" value="1"/>
</dbReference>
<evidence type="ECO:0000259" key="1">
    <source>
        <dbReference type="SMART" id="SM00382"/>
    </source>
</evidence>
<gene>
    <name evidence="2" type="ORF">L7E55_15285</name>
</gene>
<dbReference type="Proteomes" id="UP001154312">
    <property type="component" value="Unassembled WGS sequence"/>
</dbReference>
<comment type="caution">
    <text evidence="2">The sequence shown here is derived from an EMBL/GenBank/DDBJ whole genome shotgun (WGS) entry which is preliminary data.</text>
</comment>
<feature type="domain" description="AAA+ ATPase" evidence="1">
    <location>
        <begin position="93"/>
        <end position="228"/>
    </location>
</feature>
<keyword evidence="2" id="KW-0067">ATP-binding</keyword>
<dbReference type="GO" id="GO:0005524">
    <property type="term" value="F:ATP binding"/>
    <property type="evidence" value="ECO:0007669"/>
    <property type="project" value="UniProtKB-KW"/>
</dbReference>
<dbReference type="PANTHER" id="PTHR30050">
    <property type="entry name" value="CHROMOSOMAL REPLICATION INITIATOR PROTEIN DNAA"/>
    <property type="match status" value="1"/>
</dbReference>
<proteinExistence type="predicted"/>
<dbReference type="InterPro" id="IPR002611">
    <property type="entry name" value="IstB_ATP-bd"/>
</dbReference>
<dbReference type="EMBL" id="JAKOAV010000039">
    <property type="protein sequence ID" value="MDF9409697.1"/>
    <property type="molecule type" value="Genomic_DNA"/>
</dbReference>
<evidence type="ECO:0000313" key="2">
    <source>
        <dbReference type="EMBL" id="MDF9409697.1"/>
    </source>
</evidence>
<dbReference type="Gene3D" id="3.40.50.300">
    <property type="entry name" value="P-loop containing nucleotide triphosphate hydrolases"/>
    <property type="match status" value="1"/>
</dbReference>
<dbReference type="SUPFAM" id="SSF52540">
    <property type="entry name" value="P-loop containing nucleoside triphosphate hydrolases"/>
    <property type="match status" value="1"/>
</dbReference>
<name>A0A9X4H0B2_9FIRM</name>
<protein>
    <submittedName>
        <fullName evidence="2">ATP-binding protein</fullName>
    </submittedName>
</protein>
<dbReference type="Pfam" id="PF01695">
    <property type="entry name" value="IstB_IS21"/>
    <property type="match status" value="1"/>
</dbReference>
<evidence type="ECO:0000313" key="3">
    <source>
        <dbReference type="Proteomes" id="UP001154312"/>
    </source>
</evidence>
<dbReference type="RefSeq" id="WP_277445200.1">
    <property type="nucleotide sequence ID" value="NZ_JAKOAV010000039.1"/>
</dbReference>